<reference evidence="2 3" key="1">
    <citation type="submission" date="2019-10" db="EMBL/GenBank/DDBJ databases">
        <title>Alkaliphilus serpentinus sp. nov. and Alkaliphilus pronyensis sp. nov., two novel anaerobic alkaliphilic species isolated from the serpentinized-hosted hydrothermal field of the Prony Bay (New Caledonia).</title>
        <authorList>
            <person name="Postec A."/>
        </authorList>
    </citation>
    <scope>NUCLEOTIDE SEQUENCE [LARGE SCALE GENOMIC DNA]</scope>
    <source>
        <strain evidence="2 3">LacV</strain>
    </source>
</reference>
<evidence type="ECO:0000313" key="3">
    <source>
        <dbReference type="Proteomes" id="UP000432715"/>
    </source>
</evidence>
<proteinExistence type="predicted"/>
<keyword evidence="1" id="KW-0472">Membrane</keyword>
<gene>
    <name evidence="2" type="ORF">F8154_13525</name>
</gene>
<dbReference type="AlphaFoldDB" id="A0A6I0F548"/>
<dbReference type="EMBL" id="WBZC01000062">
    <property type="protein sequence ID" value="KAB3530934.1"/>
    <property type="molecule type" value="Genomic_DNA"/>
</dbReference>
<feature type="transmembrane region" description="Helical" evidence="1">
    <location>
        <begin position="38"/>
        <end position="56"/>
    </location>
</feature>
<dbReference type="Proteomes" id="UP000432715">
    <property type="component" value="Unassembled WGS sequence"/>
</dbReference>
<keyword evidence="3" id="KW-1185">Reference proteome</keyword>
<accession>A0A6I0F548</accession>
<keyword evidence="1" id="KW-1133">Transmembrane helix</keyword>
<evidence type="ECO:0000256" key="1">
    <source>
        <dbReference type="SAM" id="Phobius"/>
    </source>
</evidence>
<sequence length="65" mass="7019">MEDNRTLNVNYRKAGIIMTPFVLIGLTLAYFLGAPSSALATIAFCGLGCALILIMLGNRVKVQKM</sequence>
<feature type="transmembrane region" description="Helical" evidence="1">
    <location>
        <begin position="14"/>
        <end position="32"/>
    </location>
</feature>
<organism evidence="2 3">
    <name type="scientific">Alkaliphilus pronyensis</name>
    <dbReference type="NCBI Taxonomy" id="1482732"/>
    <lineage>
        <taxon>Bacteria</taxon>
        <taxon>Bacillati</taxon>
        <taxon>Bacillota</taxon>
        <taxon>Clostridia</taxon>
        <taxon>Peptostreptococcales</taxon>
        <taxon>Natronincolaceae</taxon>
        <taxon>Alkaliphilus</taxon>
    </lineage>
</organism>
<evidence type="ECO:0000313" key="2">
    <source>
        <dbReference type="EMBL" id="KAB3530934.1"/>
    </source>
</evidence>
<name>A0A6I0F548_9FIRM</name>
<dbReference type="RefSeq" id="WP_151862151.1">
    <property type="nucleotide sequence ID" value="NZ_WBZC01000062.1"/>
</dbReference>
<comment type="caution">
    <text evidence="2">The sequence shown here is derived from an EMBL/GenBank/DDBJ whole genome shotgun (WGS) entry which is preliminary data.</text>
</comment>
<protein>
    <submittedName>
        <fullName evidence="2">Uncharacterized protein</fullName>
    </submittedName>
</protein>
<keyword evidence="1" id="KW-0812">Transmembrane</keyword>